<keyword evidence="2" id="KW-1015">Disulfide bond</keyword>
<proteinExistence type="inferred from homology"/>
<dbReference type="Proteomes" id="UP000694388">
    <property type="component" value="Unplaced"/>
</dbReference>
<evidence type="ECO:0000313" key="5">
    <source>
        <dbReference type="Ensembl" id="ENSEBUP00000024286.1"/>
    </source>
</evidence>
<dbReference type="Ensembl" id="ENSEBUT00000024861.1">
    <property type="protein sequence ID" value="ENSEBUP00000024286.1"/>
    <property type="gene ID" value="ENSEBUG00000014963.1"/>
</dbReference>
<feature type="chain" id="PRO_5034854318" description="Calcitonin peptide-like domain-containing protein" evidence="3">
    <location>
        <begin position="25"/>
        <end position="119"/>
    </location>
</feature>
<sequence length="119" mass="13359">MLKSFARLFLLAFRRGHCVRRCQSVPNEPDGHGTLFIPYSPGKLICYGHAVLQDRRCSGLSTCVLAELGSRLYRLSALGRTHVGAKSPGRRRHSLRYHSWFVGFAQFEISFMVCGICAV</sequence>
<feature type="disulfide bond" evidence="2">
    <location>
        <begin position="57"/>
        <end position="63"/>
    </location>
</feature>
<dbReference type="InterPro" id="IPR001693">
    <property type="entry name" value="Calcitonin_peptide-like"/>
</dbReference>
<evidence type="ECO:0000256" key="3">
    <source>
        <dbReference type="SAM" id="SignalP"/>
    </source>
</evidence>
<dbReference type="GO" id="GO:0005576">
    <property type="term" value="C:extracellular region"/>
    <property type="evidence" value="ECO:0007669"/>
    <property type="project" value="InterPro"/>
</dbReference>
<organism evidence="5 6">
    <name type="scientific">Eptatretus burgeri</name>
    <name type="common">Inshore hagfish</name>
    <dbReference type="NCBI Taxonomy" id="7764"/>
    <lineage>
        <taxon>Eukaryota</taxon>
        <taxon>Metazoa</taxon>
        <taxon>Chordata</taxon>
        <taxon>Craniata</taxon>
        <taxon>Vertebrata</taxon>
        <taxon>Cyclostomata</taxon>
        <taxon>Myxini</taxon>
        <taxon>Myxiniformes</taxon>
        <taxon>Myxinidae</taxon>
        <taxon>Eptatretinae</taxon>
        <taxon>Eptatretus</taxon>
    </lineage>
</organism>
<protein>
    <recommendedName>
        <fullName evidence="4">Calcitonin peptide-like domain-containing protein</fullName>
    </recommendedName>
</protein>
<dbReference type="GO" id="GO:0005179">
    <property type="term" value="F:hormone activity"/>
    <property type="evidence" value="ECO:0007669"/>
    <property type="project" value="InterPro"/>
</dbReference>
<reference evidence="5" key="1">
    <citation type="submission" date="2025-08" db="UniProtKB">
        <authorList>
            <consortium name="Ensembl"/>
        </authorList>
    </citation>
    <scope>IDENTIFICATION</scope>
</reference>
<feature type="signal peptide" evidence="3">
    <location>
        <begin position="1"/>
        <end position="24"/>
    </location>
</feature>
<reference evidence="5" key="2">
    <citation type="submission" date="2025-09" db="UniProtKB">
        <authorList>
            <consortium name="Ensembl"/>
        </authorList>
    </citation>
    <scope>IDENTIFICATION</scope>
</reference>
<accession>A0A8C4R3Q9</accession>
<evidence type="ECO:0000256" key="2">
    <source>
        <dbReference type="PIRSR" id="PIRSR621116-50"/>
    </source>
</evidence>
<keyword evidence="3" id="KW-0732">Signal</keyword>
<evidence type="ECO:0000313" key="6">
    <source>
        <dbReference type="Proteomes" id="UP000694388"/>
    </source>
</evidence>
<keyword evidence="6" id="KW-1185">Reference proteome</keyword>
<evidence type="ECO:0000259" key="4">
    <source>
        <dbReference type="SMART" id="SM00113"/>
    </source>
</evidence>
<dbReference type="InterPro" id="IPR021116">
    <property type="entry name" value="Calcitonin/adrenomedullin"/>
</dbReference>
<name>A0A8C4R3Q9_EPTBU</name>
<comment type="similarity">
    <text evidence="1">Belongs to the calcitonin family.</text>
</comment>
<dbReference type="AlphaFoldDB" id="A0A8C4R3Q9"/>
<dbReference type="Pfam" id="PF00214">
    <property type="entry name" value="Calc_CGRP_IAPP"/>
    <property type="match status" value="1"/>
</dbReference>
<feature type="domain" description="Calcitonin peptide-like" evidence="4">
    <location>
        <begin position="55"/>
        <end position="92"/>
    </location>
</feature>
<dbReference type="SMART" id="SM00113">
    <property type="entry name" value="CALCITONIN"/>
    <property type="match status" value="1"/>
</dbReference>
<evidence type="ECO:0000256" key="1">
    <source>
        <dbReference type="ARBA" id="ARBA00009222"/>
    </source>
</evidence>